<organism evidence="2 3">
    <name type="scientific">Cotesia typhae</name>
    <dbReference type="NCBI Taxonomy" id="2053667"/>
    <lineage>
        <taxon>Eukaryota</taxon>
        <taxon>Metazoa</taxon>
        <taxon>Ecdysozoa</taxon>
        <taxon>Arthropoda</taxon>
        <taxon>Hexapoda</taxon>
        <taxon>Insecta</taxon>
        <taxon>Pterygota</taxon>
        <taxon>Neoptera</taxon>
        <taxon>Endopterygota</taxon>
        <taxon>Hymenoptera</taxon>
        <taxon>Apocrita</taxon>
        <taxon>Ichneumonoidea</taxon>
        <taxon>Braconidae</taxon>
        <taxon>Microgastrinae</taxon>
        <taxon>Cotesia</taxon>
    </lineage>
</organism>
<evidence type="ECO:0000313" key="2">
    <source>
        <dbReference type="EMBL" id="KAG8040468.1"/>
    </source>
</evidence>
<sequence length="78" mass="8606">MVTNAVVFIAVRLLSVFNSRDSGAWQIDIGNLPKISGKPRLLLISDEISRHKFSREGLSMTFNDIPSGIGIRVSLVNH</sequence>
<evidence type="ECO:0000313" key="3">
    <source>
        <dbReference type="Proteomes" id="UP000729913"/>
    </source>
</evidence>
<name>A0A8J5QT96_9HYME</name>
<comment type="caution">
    <text evidence="2">The sequence shown here is derived from an EMBL/GenBank/DDBJ whole genome shotgun (WGS) entry which is preliminary data.</text>
</comment>
<gene>
    <name evidence="2" type="ORF">G9C98_002464</name>
</gene>
<dbReference type="Proteomes" id="UP000729913">
    <property type="component" value="Unassembled WGS sequence"/>
</dbReference>
<reference evidence="2" key="1">
    <citation type="submission" date="2020-03" db="EMBL/GenBank/DDBJ databases">
        <authorList>
            <person name="Chebbi M.A."/>
            <person name="Drezen J.M."/>
        </authorList>
    </citation>
    <scope>NUCLEOTIDE SEQUENCE</scope>
    <source>
        <tissue evidence="2">Whole body</tissue>
    </source>
</reference>
<feature type="signal peptide" evidence="1">
    <location>
        <begin position="1"/>
        <end position="24"/>
    </location>
</feature>
<keyword evidence="3" id="KW-1185">Reference proteome</keyword>
<reference evidence="2" key="2">
    <citation type="submission" date="2021-04" db="EMBL/GenBank/DDBJ databases">
        <title>Genome-wide patterns of bracovirus chromosomal integration into multiple host tissues during parasitism.</title>
        <authorList>
            <person name="Chebbi M.A.C."/>
        </authorList>
    </citation>
    <scope>NUCLEOTIDE SEQUENCE</scope>
    <source>
        <tissue evidence="2">Whole body</tissue>
    </source>
</reference>
<dbReference type="EMBL" id="JAAOIC020000020">
    <property type="protein sequence ID" value="KAG8040468.1"/>
    <property type="molecule type" value="Genomic_DNA"/>
</dbReference>
<dbReference type="AlphaFoldDB" id="A0A8J5QT96"/>
<feature type="chain" id="PRO_5035171574" evidence="1">
    <location>
        <begin position="25"/>
        <end position="78"/>
    </location>
</feature>
<evidence type="ECO:0000256" key="1">
    <source>
        <dbReference type="SAM" id="SignalP"/>
    </source>
</evidence>
<protein>
    <submittedName>
        <fullName evidence="2">Uncharacterized protein</fullName>
    </submittedName>
</protein>
<proteinExistence type="predicted"/>
<accession>A0A8J5QT96</accession>
<keyword evidence="1" id="KW-0732">Signal</keyword>